<dbReference type="RefSeq" id="WP_179822443.1">
    <property type="nucleotide sequence ID" value="NZ_JACCFS010000001.1"/>
</dbReference>
<accession>A0A7Z0ELD3</accession>
<evidence type="ECO:0000313" key="2">
    <source>
        <dbReference type="Proteomes" id="UP000572051"/>
    </source>
</evidence>
<proteinExistence type="predicted"/>
<keyword evidence="2" id="KW-1185">Reference proteome</keyword>
<dbReference type="EMBL" id="JACCFS010000001">
    <property type="protein sequence ID" value="NYJ34002.1"/>
    <property type="molecule type" value="Genomic_DNA"/>
</dbReference>
<dbReference type="Proteomes" id="UP000572051">
    <property type="component" value="Unassembled WGS sequence"/>
</dbReference>
<sequence>MNDVTARFVDDRQRRRLERRFGAHVGEWLTEVPSIVEKLATEWGLTVEGPAPHGRTSVVVLVSRADGSEGVLKLCPDSGLCVSEARLLRMWAPSHRVPEVWGLDSERGAILMERVDGETVAATGVVPAMETVGSLIAQLHAVDVPRAELMELRPLTSRVQFIFDFWTRERAEGPAADIVPASVMHQGLCRARDLAHGEVGVVPVHGDLHPGNVIDGGPRGLVALDPRACLGDGAVDAVDWTVWQASSLREVERRVDVLSRVMDVDGDRLMAWSRAFAPCMVVAKVNRGQTGTEEFEVLMEMAERSVVVRG</sequence>
<dbReference type="EC" id="2.7.1.72" evidence="1"/>
<gene>
    <name evidence="1" type="ORF">HNR10_001883</name>
</gene>
<comment type="caution">
    <text evidence="1">The sequence shown here is derived from an EMBL/GenBank/DDBJ whole genome shotgun (WGS) entry which is preliminary data.</text>
</comment>
<evidence type="ECO:0000313" key="1">
    <source>
        <dbReference type="EMBL" id="NYJ34002.1"/>
    </source>
</evidence>
<dbReference type="SUPFAM" id="SSF56112">
    <property type="entry name" value="Protein kinase-like (PK-like)"/>
    <property type="match status" value="1"/>
</dbReference>
<keyword evidence="1" id="KW-0808">Transferase</keyword>
<reference evidence="1 2" key="1">
    <citation type="submission" date="2020-07" db="EMBL/GenBank/DDBJ databases">
        <title>Sequencing the genomes of 1000 actinobacteria strains.</title>
        <authorList>
            <person name="Klenk H.-P."/>
        </authorList>
    </citation>
    <scope>NUCLEOTIDE SEQUENCE [LARGE SCALE GENOMIC DNA]</scope>
    <source>
        <strain evidence="1 2">DSM 44442</strain>
    </source>
</reference>
<keyword evidence="1" id="KW-0418">Kinase</keyword>
<dbReference type="GO" id="GO:0019748">
    <property type="term" value="P:secondary metabolic process"/>
    <property type="evidence" value="ECO:0007669"/>
    <property type="project" value="InterPro"/>
</dbReference>
<dbReference type="InterPro" id="IPR011009">
    <property type="entry name" value="Kinase-like_dom_sf"/>
</dbReference>
<dbReference type="InterPro" id="IPR006748">
    <property type="entry name" value="NH2Glyco/OHUrea_AB-resist_kin"/>
</dbReference>
<dbReference type="GO" id="GO:0050300">
    <property type="term" value="F:aminoglycoside 6-kinase activity"/>
    <property type="evidence" value="ECO:0007669"/>
    <property type="project" value="UniProtKB-EC"/>
</dbReference>
<name>A0A7Z0ELD3_9ACTN</name>
<dbReference type="AlphaFoldDB" id="A0A7Z0ELD3"/>
<protein>
    <submittedName>
        <fullName evidence="1">Streptomycin 6-kinase</fullName>
        <ecNumber evidence="1">2.7.1.72</ecNumber>
    </submittedName>
</protein>
<dbReference type="Gene3D" id="3.90.1200.10">
    <property type="match status" value="1"/>
</dbReference>
<dbReference type="Pfam" id="PF04655">
    <property type="entry name" value="APH_6_hur"/>
    <property type="match status" value="1"/>
</dbReference>
<organism evidence="1 2">
    <name type="scientific">Nocardiopsis aegyptia</name>
    <dbReference type="NCBI Taxonomy" id="220378"/>
    <lineage>
        <taxon>Bacteria</taxon>
        <taxon>Bacillati</taxon>
        <taxon>Actinomycetota</taxon>
        <taxon>Actinomycetes</taxon>
        <taxon>Streptosporangiales</taxon>
        <taxon>Nocardiopsidaceae</taxon>
        <taxon>Nocardiopsis</taxon>
    </lineage>
</organism>